<dbReference type="EMBL" id="EU578088">
    <property type="protein sequence ID" value="ACD32699.1"/>
    <property type="molecule type" value="Genomic_RNA"/>
</dbReference>
<feature type="disulfide bond" evidence="32">
    <location>
        <begin position="53"/>
        <end position="73"/>
    </location>
</feature>
<evidence type="ECO:0000256" key="4">
    <source>
        <dbReference type="ARBA" id="ARBA00004563"/>
    </source>
</evidence>
<keyword evidence="23 32" id="KW-1039">Host endosome</keyword>
<keyword evidence="13 32" id="KW-0165">Cleavage on pair of basic residues</keyword>
<evidence type="ECO:0000256" key="2">
    <source>
        <dbReference type="ARBA" id="ARBA00004433"/>
    </source>
</evidence>
<feature type="region of interest" description="V5" evidence="32">
    <location>
        <begin position="462"/>
        <end position="472"/>
    </location>
</feature>
<reference evidence="37" key="2">
    <citation type="submission" date="2008-03" db="EMBL/GenBank/DDBJ databases">
        <authorList>
            <person name="Salazar-Gonzalez J."/>
        </authorList>
    </citation>
    <scope>NUCLEOTIDE SEQUENCE</scope>
    <source>
        <strain evidence="37">FOJO_A10</strain>
    </source>
</reference>
<dbReference type="GO" id="GO:0020002">
    <property type="term" value="C:host cell plasma membrane"/>
    <property type="evidence" value="ECO:0007669"/>
    <property type="project" value="UniProtKB-SubCell"/>
</dbReference>
<keyword evidence="30 32" id="KW-0449">Lipoprotein</keyword>
<feature type="short sequence motif" description="YXXL motif; contains endocytosis signal" evidence="32">
    <location>
        <begin position="714"/>
        <end position="717"/>
    </location>
</feature>
<comment type="domain">
    <text evidence="32">The CD4-binding region is targeted by the antibody b12.</text>
</comment>
<dbReference type="GO" id="GO:1903908">
    <property type="term" value="P:positive regulation of plasma membrane raft polarization"/>
    <property type="evidence" value="ECO:0007669"/>
    <property type="project" value="UniProtKB-UniRule"/>
</dbReference>
<dbReference type="GO" id="GO:0019062">
    <property type="term" value="P:virion attachment to host cell"/>
    <property type="evidence" value="ECO:0007669"/>
    <property type="project" value="UniProtKB-UniRule"/>
</dbReference>
<evidence type="ECO:0000256" key="24">
    <source>
        <dbReference type="ARBA" id="ARBA00023054"/>
    </source>
</evidence>
<evidence type="ECO:0000256" key="18">
    <source>
        <dbReference type="ARBA" id="ARBA00022844"/>
    </source>
</evidence>
<keyword evidence="10 32" id="KW-1165">Clathrin-mediated endocytosis of virus by host</keyword>
<comment type="function">
    <text evidence="32">Transmembrane protein gp41: Acts as a class I viral fusion protein. Under the current model, the protein has at least 3 conformational states: pre-fusion native state, pre-hairpin intermediate state, and post-fusion hairpin state. During fusion of viral and target intracellular membranes, the coiled coil regions (heptad repeats) assume a trimer-of-hairpins structure, positioning the fusion peptide in close proximity to the C-terminal region of the ectodomain. The formation of this structure appears to drive apposition and subsequent fusion of viral and target cell membranes. Complete fusion occurs in host cell endosomes and is dynamin-dependent, however some lipid transfer might occur at the plasma membrane. The virus undergoes clathrin-dependent internalization long before endosomal fusion, thus minimizing the surface exposure of conserved viral epitopes during fusion and reducing the efficacy of inhibitors targeting these epitopes. Membranes fusion leads to delivery of the nucleocapsid into the cytoplasm.</text>
</comment>
<dbReference type="GO" id="GO:0039654">
    <property type="term" value="P:fusion of virus membrane with host endosome membrane"/>
    <property type="evidence" value="ECO:0007669"/>
    <property type="project" value="UniProtKB-UniRule"/>
</dbReference>
<dbReference type="GO" id="GO:0019082">
    <property type="term" value="P:viral protein processing"/>
    <property type="evidence" value="ECO:0007669"/>
    <property type="project" value="UniProtKB-UniRule"/>
</dbReference>
<dbReference type="FunFam" id="1.20.5.490:FF:000001">
    <property type="entry name" value="Envelope glycoprotein gp160"/>
    <property type="match status" value="1"/>
</dbReference>
<protein>
    <recommendedName>
        <fullName evidence="32">Envelope glycoprotein gp160</fullName>
    </recommendedName>
    <alternativeName>
        <fullName evidence="32">Env polyprotein</fullName>
    </alternativeName>
    <component>
        <recommendedName>
            <fullName evidence="32">Surface protein gp120</fullName>
            <shortName evidence="32">SU</shortName>
        </recommendedName>
        <alternativeName>
            <fullName evidence="32">Glycoprotein 120</fullName>
            <shortName evidence="32">gp120</shortName>
        </alternativeName>
    </component>
    <component>
        <recommendedName>
            <fullName evidence="32">Transmembrane protein gp41</fullName>
            <shortName evidence="32">TM</shortName>
        </recommendedName>
        <alternativeName>
            <fullName evidence="32">Glycoprotein 41</fullName>
            <shortName evidence="32">gp41</shortName>
        </alternativeName>
    </component>
</protein>
<feature type="region of interest" description="MPER; binding to GalCer" evidence="32">
    <location>
        <begin position="664"/>
        <end position="685"/>
    </location>
</feature>
<dbReference type="GO" id="GO:0044175">
    <property type="term" value="C:host cell endosome membrane"/>
    <property type="evidence" value="ECO:0007669"/>
    <property type="project" value="UniProtKB-SubCell"/>
</dbReference>
<keyword evidence="8 32" id="KW-1170">Fusion of virus membrane with host endosomal membrane</keyword>
<dbReference type="InterPro" id="IPR000777">
    <property type="entry name" value="HIV1_Gp120"/>
</dbReference>
<feature type="short sequence motif" description="Di-leucine internalization motif" evidence="32">
    <location>
        <begin position="857"/>
        <end position="858"/>
    </location>
</feature>
<evidence type="ECO:0000256" key="27">
    <source>
        <dbReference type="ARBA" id="ARBA00023157"/>
    </source>
</evidence>
<evidence type="ECO:0000256" key="25">
    <source>
        <dbReference type="ARBA" id="ARBA00023136"/>
    </source>
</evidence>
<keyword evidence="7 32" id="KW-1168">Fusion of virus membrane with host membrane</keyword>
<comment type="subcellular location">
    <subcellularLocation>
        <location evidence="3">Host cell membrane</location>
        <topology evidence="3">Peripheral membrane protein</topology>
    </subcellularLocation>
    <subcellularLocation>
        <location evidence="1">Host cell membrane</location>
        <topology evidence="1">Single-pass type I membrane protein</topology>
    </subcellularLocation>
    <subcellularLocation>
        <location evidence="2">Host endosome membrane</location>
        <topology evidence="2">Peripheral membrane protein</topology>
    </subcellularLocation>
    <subcellularLocation>
        <location evidence="5">Host endosome membrane</location>
        <topology evidence="5">Single-pass type I membrane protein</topology>
    </subcellularLocation>
    <subcellularLocation>
        <location evidence="6">Virion membrane</location>
        <topology evidence="6">Peripheral membrane protein</topology>
    </subcellularLocation>
    <subcellularLocation>
        <location evidence="4">Virion membrane</location>
        <topology evidence="4">Single-pass type I membrane protein</topology>
    </subcellularLocation>
</comment>
<dbReference type="Gene3D" id="1.20.5.490">
    <property type="entry name" value="Single helix bin"/>
    <property type="match status" value="1"/>
</dbReference>
<dbReference type="Pfam" id="PF00517">
    <property type="entry name" value="GP41"/>
    <property type="match status" value="1"/>
</dbReference>
<keyword evidence="14 32" id="KW-0812">Transmembrane</keyword>
<comment type="PTM">
    <text evidence="32">Highly glycosylated by host. The high number of glycan on the protein is reffered to as 'glycan shield' because it contributes to hide protein sequence from adaptive immune system.</text>
</comment>
<comment type="domain">
    <text evidence="32 33">The 17 amino acids long immunosuppressive region is present in many retroviral envelope proteins. Synthetic peptides derived from this relatively conserved sequence inhibit immune function in vitro and in vivo.</text>
</comment>
<feature type="region of interest" description="CD4-binding loop" evidence="32">
    <location>
        <begin position="370"/>
        <end position="380"/>
    </location>
</feature>
<feature type="region of interest" description="Disordered" evidence="34">
    <location>
        <begin position="719"/>
        <end position="748"/>
    </location>
</feature>
<organism evidence="37">
    <name type="scientific">Human immunodeficiency virus type 1</name>
    <name type="common">HIV-1</name>
    <dbReference type="NCBI Taxonomy" id="11676"/>
    <lineage>
        <taxon>Viruses</taxon>
        <taxon>Riboviria</taxon>
        <taxon>Pararnavirae</taxon>
        <taxon>Artverviricota</taxon>
        <taxon>Revtraviricetes</taxon>
        <taxon>Ortervirales</taxon>
        <taxon>Retroviridae</taxon>
        <taxon>Orthoretrovirinae</taxon>
        <taxon>Lentivirus</taxon>
        <taxon>Lentivirus humimdef1</taxon>
    </lineage>
</organism>
<feature type="domain" description="Retroviral envelope protein GP41-like" evidence="36">
    <location>
        <begin position="532"/>
        <end position="720"/>
    </location>
</feature>
<feature type="region of interest" description="Immunosuppression" evidence="32">
    <location>
        <begin position="576"/>
        <end position="594"/>
    </location>
</feature>
<keyword evidence="25 32" id="KW-0472">Membrane</keyword>
<evidence type="ECO:0000259" key="36">
    <source>
        <dbReference type="Pfam" id="PF00517"/>
    </source>
</evidence>
<dbReference type="HAMAP" id="MF_04083">
    <property type="entry name" value="HIV_ENV"/>
    <property type="match status" value="1"/>
</dbReference>
<dbReference type="InterPro" id="IPR036377">
    <property type="entry name" value="Gp120_core_sf"/>
</dbReference>
<proteinExistence type="inferred from homology"/>
<keyword evidence="17 32" id="KW-1161">Viral attachment to host cell</keyword>
<dbReference type="Gene3D" id="2.170.40.20">
    <property type="entry name" value="Human immunodeficiency virus 1, Gp160, envelope glycoprotein"/>
    <property type="match status" value="2"/>
</dbReference>
<dbReference type="GO" id="GO:1903911">
    <property type="term" value="P:positive regulation of receptor clustering"/>
    <property type="evidence" value="ECO:0007669"/>
    <property type="project" value="UniProtKB-UniRule"/>
</dbReference>
<feature type="disulfide bond" evidence="32">
    <location>
        <begin position="225"/>
        <end position="254"/>
    </location>
</feature>
<comment type="miscellaneous">
    <text evidence="32">Inhibitors targeting HIV-1 viral envelope proteins are used as antiretroviral drugs. Attachment of virions to the cell surface via non-specific interactions and CD4 binding can be blocked by inhibitors that include cyanovirin-N, cyclotriazadisulfonamide analogs, PRO 2000, TNX 355 and PRO 542. In addition, BMS 806 can block CD4-induced conformational changes. Env interactions with the coreceptor molecules can be targeted by CCR5 antagonists including SCH-D, maraviroc (UK 427857) and aplaviroc (GW 873140), and the CXCR4 antagonist AMD 070. Fusion of viral and cellular membranes can be inhibited by peptides such as enfuvirtide and tifuvirtide (T 1249). Resistance to inhibitors associated with mutations in Env are observed. Most of the time, single mutations confer only a modest reduction in drug susceptibility. Combination of several mutations is usually required to develop a high-level drug resistance.</text>
</comment>
<evidence type="ECO:0000256" key="21">
    <source>
        <dbReference type="ARBA" id="ARBA00022890"/>
    </source>
</evidence>
<evidence type="ECO:0000256" key="9">
    <source>
        <dbReference type="ARBA" id="ARBA00022511"/>
    </source>
</evidence>
<evidence type="ECO:0000256" key="26">
    <source>
        <dbReference type="ARBA" id="ARBA00023139"/>
    </source>
</evidence>
<dbReference type="InterPro" id="IPR037527">
    <property type="entry name" value="Gp160"/>
</dbReference>
<evidence type="ECO:0000256" key="14">
    <source>
        <dbReference type="ARBA" id="ARBA00022692"/>
    </source>
</evidence>
<evidence type="ECO:0000256" key="7">
    <source>
        <dbReference type="ARBA" id="ARBA00022506"/>
    </source>
</evidence>
<evidence type="ECO:0000256" key="1">
    <source>
        <dbReference type="ARBA" id="ARBA00004402"/>
    </source>
</evidence>
<keyword evidence="19 32" id="KW-1043">Host membrane</keyword>
<organismHost>
    <name type="scientific">Homo sapiens</name>
    <name type="common">Human</name>
    <dbReference type="NCBI Taxonomy" id="9606"/>
</organismHost>
<evidence type="ECO:0000256" key="20">
    <source>
        <dbReference type="ARBA" id="ARBA00022879"/>
    </source>
</evidence>
<dbReference type="GO" id="GO:0052031">
    <property type="term" value="P:symbiont-mediated perturbation of host defense response"/>
    <property type="evidence" value="ECO:0007669"/>
    <property type="project" value="UniProtKB-UniRule"/>
</dbReference>
<keyword evidence="21 32" id="KW-1164">Virus endocytosis by host</keyword>
<feature type="chain" id="PRO_5023238338" description="Transmembrane protein gp41" evidence="32">
    <location>
        <begin position="513"/>
        <end position="858"/>
    </location>
</feature>
<dbReference type="GO" id="GO:0075512">
    <property type="term" value="P:clathrin-dependent endocytosis of virus by host cell"/>
    <property type="evidence" value="ECO:0007669"/>
    <property type="project" value="UniProtKB-UniRule"/>
</dbReference>
<comment type="subunit">
    <text evidence="32">The mature envelope protein (Env) consists of a homotrimer of non-covalently associated gp120-gp41 heterodimers. The resulting complex protrudes from the virus surface as a spike. There seems to be as few as 10 spikes on the average virion. Surface protein gp120 interacts with host CD4, CCR5 and CXCR4. Gp120 also interacts with the C-type lectins CD209/DC-SIGN and CLEC4M/DC-SIGNR (collectively referred to as DC-SIGN(R)). Gp120 and gp41 interact with GalCer. Gp120 interacts with host ITGA4/ITGB7 complex; on CD4+ T-cells, this interaction results in rapid activation of integrin ITGAL/LFA-1, which facilitates efficient cell-to-cell spreading of HIV-1. Gp120 interacts with cell-associated heparan sulfate; this interaction increases virus infectivity on permissive cells and may be involved in infection of CD4- cells.</text>
</comment>
<evidence type="ECO:0000256" key="6">
    <source>
        <dbReference type="ARBA" id="ARBA00004650"/>
    </source>
</evidence>
<feature type="disulfide bond" evidence="32">
    <location>
        <begin position="235"/>
        <end position="246"/>
    </location>
</feature>
<evidence type="ECO:0000259" key="35">
    <source>
        <dbReference type="Pfam" id="PF00516"/>
    </source>
</evidence>
<keyword evidence="31 32" id="KW-1160">Virus entry into host cell</keyword>
<comment type="function">
    <text evidence="32">Envelope glycoprotein gp160: Oligomerizes in the host endoplasmic reticulum into predominantly trimers. In a second time, gp160 transits in the host Golgi, where glycosylation is completed. The precursor is then proteolytically cleaved in the trans-Golgi and thereby activated by cellular furin or furin-like proteases to produce gp120 and gp41.</text>
</comment>
<comment type="PTM">
    <text evidence="32">Specific enzymatic cleavages in vivo yield mature proteins. Envelope glycoproteins are synthesized as a inactive precursor that is heavily N-glycosylated and processed likely by host cell furin in the Golgi to yield the mature SU and TM proteins. The cleavage site between SU and TM requires the minimal sequence [KR]-X-[KR]-R. About 2 of the 9 disulfide bonds of gp41 are reduced by P4HB/PDI, following binding to CD4 receptor.</text>
</comment>
<keyword evidence="15 32" id="KW-0053">Apoptosis</keyword>
<evidence type="ECO:0000256" key="15">
    <source>
        <dbReference type="ARBA" id="ARBA00022703"/>
    </source>
</evidence>
<keyword evidence="11 32" id="KW-0945">Host-virus interaction</keyword>
<feature type="disulfide bond" evidence="32">
    <location>
        <begin position="600"/>
        <end position="606"/>
    </location>
</feature>
<name>B2YNK4_HV1</name>
<evidence type="ECO:0000256" key="5">
    <source>
        <dbReference type="ARBA" id="ARBA00004578"/>
    </source>
</evidence>
<dbReference type="SUPFAM" id="SSF58069">
    <property type="entry name" value="Virus ectodomain"/>
    <property type="match status" value="1"/>
</dbReference>
<evidence type="ECO:0000256" key="19">
    <source>
        <dbReference type="ARBA" id="ARBA00022870"/>
    </source>
</evidence>
<comment type="domain">
    <text evidence="32">The membrane proximal external region (MPER) present in gp41 is a tryptophan-rich region recognized by the antibodies 2F5, Z13, and 4E10. MPER seems to play a role in fusion.</text>
</comment>
<dbReference type="GO" id="GO:0055036">
    <property type="term" value="C:virion membrane"/>
    <property type="evidence" value="ECO:0007669"/>
    <property type="project" value="UniProtKB-SubCell"/>
</dbReference>
<feature type="lipid moiety-binding region" description="S-palmitoyl cysteine; by host" evidence="32">
    <location>
        <position position="766"/>
    </location>
</feature>
<evidence type="ECO:0000256" key="8">
    <source>
        <dbReference type="ARBA" id="ARBA00022510"/>
    </source>
</evidence>
<keyword evidence="27 32" id="KW-1015">Disulfide bond</keyword>
<feature type="coiled-coil region" evidence="32">
    <location>
        <begin position="635"/>
        <end position="669"/>
    </location>
</feature>
<evidence type="ECO:0000256" key="32">
    <source>
        <dbReference type="HAMAP-Rule" id="MF_04083"/>
    </source>
</evidence>
<keyword evidence="18 32" id="KW-0946">Virion</keyword>
<evidence type="ECO:0000256" key="10">
    <source>
        <dbReference type="ARBA" id="ARBA00022570"/>
    </source>
</evidence>
<evidence type="ECO:0000256" key="16">
    <source>
        <dbReference type="ARBA" id="ARBA00022729"/>
    </source>
</evidence>
<dbReference type="GO" id="GO:0005198">
    <property type="term" value="F:structural molecule activity"/>
    <property type="evidence" value="ECO:0007669"/>
    <property type="project" value="UniProtKB-UniRule"/>
</dbReference>
<keyword evidence="20 32" id="KW-0261">Viral envelope protein</keyword>
<accession>B2YNK4</accession>
<reference evidence="37" key="1">
    <citation type="journal article" date="2008" name="Proc. Natl. Acad. Sci. U.S.A.">
        <title>Identification and characterization of transmitted and early founder virus envelopes in primary HIV-1 infection.</title>
        <authorList>
            <person name="Keele B.F."/>
            <person name="Giorgi E.E."/>
            <person name="Salazar-Gonzalez J.F."/>
            <person name="Decker J.M."/>
            <person name="Pham K.T."/>
            <person name="Salazar M.G."/>
            <person name="Sun C."/>
            <person name="Grayson T."/>
            <person name="Wang S."/>
            <person name="Li H."/>
            <person name="Wei X."/>
            <person name="Jiang C."/>
            <person name="Kirchherr J.L."/>
            <person name="Gao F."/>
            <person name="Anderson J.A."/>
            <person name="Ping L.H."/>
            <person name="Swanstrom R."/>
            <person name="Tomaras G.D."/>
            <person name="Blattner W.A."/>
            <person name="Goepfert P.A."/>
            <person name="Kilby J.M."/>
            <person name="Saag M.S."/>
            <person name="Delwart E.L."/>
            <person name="Busch M.P."/>
            <person name="Cohen M.S."/>
            <person name="Montefiori D.C."/>
            <person name="Haynes B.F."/>
            <person name="Gaschen B."/>
            <person name="Athreya G.S."/>
            <person name="Lee H.Y."/>
            <person name="Wood N."/>
            <person name="Seoighe C."/>
            <person name="Perelson A.S."/>
            <person name="Bhattacharya T."/>
            <person name="Korber B.T."/>
            <person name="Hahn B.H."/>
            <person name="Shaw G.M."/>
        </authorList>
    </citation>
    <scope>NUCLEOTIDE SEQUENCE</scope>
    <source>
        <strain evidence="37">FOJO_A10</strain>
    </source>
</reference>
<comment type="domain">
    <text evidence="32">Some of the most genetically diverse regions of the viral genome are present in Env. They are called variable regions 1 through 5 (V1 through V5). Coreceptor usage of gp120 is determined mainly by the primary structure of the third variable region (V3) in the outer domain of gp120. The sequence of V3 determines which coreceptor, CCR5 and/or CXCR4 (corresponding to R5/macrophage, X4/T cell and R5X4/T cell and macrophage tropism), is used to trigger the fusion potential of the Env complex, and hence which cells the virus can infect. Binding to CCR5 involves a region adjacent in addition to V3.</text>
</comment>
<evidence type="ECO:0000256" key="3">
    <source>
        <dbReference type="ARBA" id="ARBA00004505"/>
    </source>
</evidence>
<dbReference type="GO" id="GO:0019031">
    <property type="term" value="C:viral envelope"/>
    <property type="evidence" value="ECO:0007669"/>
    <property type="project" value="UniProtKB-KW"/>
</dbReference>
<keyword evidence="9 32" id="KW-1032">Host cell membrane</keyword>
<evidence type="ECO:0000256" key="30">
    <source>
        <dbReference type="ARBA" id="ARBA00023288"/>
    </source>
</evidence>
<comment type="domain">
    <text evidence="32">The YXXL motif is involved in determining the exact site of viral release at the surface of infected mononuclear cells and promotes endocytosis. YXXL and di-leucine endocytosis motifs interact directly or indirectly with the clathrin adapter complexes, opperate independently, and their activities are not additive.</text>
</comment>
<feature type="compositionally biased region" description="Basic and acidic residues" evidence="34">
    <location>
        <begin position="728"/>
        <end position="745"/>
    </location>
</feature>
<comment type="PTM">
    <text evidence="32">Palmitoylation of the transmembrane protein and of Env polyprotein (prior to its proteolytic cleavage) is essential for their association with host cell membrane lipid rafts. Palmitoylation is therefore required for envelope trafficking to classical lipid rafts, but not for viral replication.</text>
</comment>
<dbReference type="GO" id="GO:0016020">
    <property type="term" value="C:membrane"/>
    <property type="evidence" value="ECO:0007669"/>
    <property type="project" value="UniProtKB-UniRule"/>
</dbReference>
<comment type="subcellular location">
    <molecule>Transmembrane protein gp41</molecule>
    <subcellularLocation>
        <location evidence="32">Virion membrane</location>
        <topology evidence="32">Single-pass type I membrane protein</topology>
    </subcellularLocation>
    <subcellularLocation>
        <location evidence="32">Host cell membrane</location>
        <topology evidence="32">Single-pass type I membrane protein</topology>
    </subcellularLocation>
    <subcellularLocation>
        <location evidence="32">Host endosome membrane</location>
        <topology evidence="32">Single-pass type I membrane protein</topology>
    </subcellularLocation>
    <text evidence="32">It is probably concentrated at the site of budding and incorporated into the virions possibly by contacts between the cytoplasmic tail of Env and the N-terminus of Gag.</text>
</comment>
<comment type="function">
    <text evidence="32">Surface protein gp120: Attaches the virus to the host lymphoid cell by binding to the primary receptor CD4. This interaction induces a structural rearrangement creating a high affinity binding site for a chemokine coreceptor like CXCR4 and/or CCR5. Acts as a ligand for CD209/DC-SIGN and CLEC4M/DC-SIGNR, which are respectively found on dendritic cells (DCs), and on endothelial cells of liver sinusoids and lymph node sinuses. These interactions allow capture of viral particles at mucosal surfaces by these cells and subsequent transmission to permissive cells. HIV subverts the migration properties of dendritic cells to gain access to CD4+ T-cells in lymph nodes. Virus transmission to permissive T-cells occurs either in trans (without DCs infection, through viral capture and transmission), or in cis (following DCs productive infection, through the usual CD4-gp120 interaction), thereby inducing a robust infection. In trans infection, bound virions remain infectious over days and it is proposed that they are not degraded, but protected in non-lysosomal acidic organelles within the DCs close to the cell membrane thus contributing to the viral infectious potential during DCs' migration from the periphery to the lymphoid tissues. On arrival at lymphoid tissues, intact virions recycle back to DCs' cell surface allowing virus transmission to CD4+ T-cells.</text>
</comment>
<evidence type="ECO:0000256" key="28">
    <source>
        <dbReference type="ARBA" id="ARBA00023180"/>
    </source>
</evidence>
<feature type="domain" description="Human immunodeficiency virus 1 envelope glycoprotein Gp120" evidence="35">
    <location>
        <begin position="33"/>
        <end position="512"/>
    </location>
</feature>
<feature type="chain" id="PRO_5023238339" description="Envelope glycoprotein gp160" evidence="32">
    <location>
        <begin position="32"/>
        <end position="858"/>
    </location>
</feature>
<evidence type="ECO:0000256" key="34">
    <source>
        <dbReference type="SAM" id="MobiDB-lite"/>
    </source>
</evidence>
<keyword evidence="22 32" id="KW-1133">Transmembrane helix</keyword>
<evidence type="ECO:0000256" key="11">
    <source>
        <dbReference type="ARBA" id="ARBA00022581"/>
    </source>
</evidence>
<comment type="subcellular location">
    <molecule>Surface protein gp120</molecule>
    <subcellularLocation>
        <location evidence="32">Virion membrane</location>
        <topology evidence="32">Peripheral membrane protein</topology>
    </subcellularLocation>
    <subcellularLocation>
        <location evidence="32">Host cell membrane</location>
        <topology evidence="32">Peripheral membrane protein</topology>
    </subcellularLocation>
    <subcellularLocation>
        <location evidence="32">Host endosome membrane</location>
        <topology evidence="32">Single-pass type I membrane protein</topology>
    </subcellularLocation>
    <text evidence="32">The surface protein is not anchored to the viral envelope, but associates with the extravirion surface through its binding to TM. It is probably concentrated at the site of budding and incorporated into the virions possibly by contacts between the cytoplasmic tail of Env and the N-terminus of Gag.</text>
</comment>
<dbReference type="FunFam" id="2.170.40.20:FF:000002">
    <property type="entry name" value="Envelope glycoprotein gp160"/>
    <property type="match status" value="1"/>
</dbReference>
<feature type="region of interest" description="V2" evidence="32">
    <location>
        <begin position="164"/>
        <end position="203"/>
    </location>
</feature>
<feature type="topological domain" description="Cytoplasmic" evidence="32">
    <location>
        <begin position="708"/>
        <end position="858"/>
    </location>
</feature>
<evidence type="ECO:0000256" key="33">
    <source>
        <dbReference type="RuleBase" id="RU363095"/>
    </source>
</evidence>
<evidence type="ECO:0000256" key="23">
    <source>
        <dbReference type="ARBA" id="ARBA00023046"/>
    </source>
</evidence>
<feature type="site" description="Cleavage; by host furin" evidence="32">
    <location>
        <begin position="512"/>
        <end position="513"/>
    </location>
</feature>
<evidence type="ECO:0000256" key="22">
    <source>
        <dbReference type="ARBA" id="ARBA00022989"/>
    </source>
</evidence>
<keyword evidence="16 32" id="KW-0732">Signal</keyword>
<dbReference type="Pfam" id="PF00516">
    <property type="entry name" value="GP120"/>
    <property type="match status" value="1"/>
</dbReference>
<feature type="transmembrane region" description="Helical" evidence="33">
    <location>
        <begin position="680"/>
        <end position="707"/>
    </location>
</feature>
<evidence type="ECO:0000256" key="29">
    <source>
        <dbReference type="ARBA" id="ARBA00023280"/>
    </source>
</evidence>
<comment type="miscellaneous">
    <text evidence="32">HIV-1 lineages are divided in three main groups, M (for Major), O (for Outlier), and N (for New, or Non-M, Non-O). The vast majority of strains found worldwide belong to the group M. Group O seems to be endemic to and largely confined to Cameroon and neighboring countries in West Central Africa, where these viruses represent a small minority of HIV-1 strains. The group N is represented by a limited number of isolates from Cameroonian persons. The group M is further subdivided in 9 clades or subtypes (A to D, F to H, J and K).</text>
</comment>
<evidence type="ECO:0000256" key="12">
    <source>
        <dbReference type="ARBA" id="ARBA00022595"/>
    </source>
</evidence>
<keyword evidence="28 32" id="KW-0325">Glycoprotein</keyword>
<gene>
    <name evidence="32 37" type="primary">env</name>
</gene>
<dbReference type="CDD" id="cd09909">
    <property type="entry name" value="HIV-1-like_HR1-HR2"/>
    <property type="match status" value="1"/>
</dbReference>
<sequence>MRVMEIRRNCQHLWKGGTLLLGILMICSATEKLWVTVYYGVPVWKEATTTLFCASDAKAYHAEKHNVWATHACVPTDPNPQEVVLGNVTENFNMWKNNMVDQMHEDIISLWDQSLKPCVKITPLCVTLNCTNFNGTKTNNTDPTNSPNNNSSWERMEVGEVKNCSFNVTTSIKDKITKQYALFYRLDVVPIDDDNTSYTLINCNTSVITQACPKVSFEPIPIHYCAPAGFAILKCNNKTFNGKGPCTNVSTVQCTHGIRPVVPTQLLLNGSLAEEGVMIRSENFSDNAKTIIVQLNESVTINCTRPNNNTRRSIPIGPGRAFYATGDIIGDIRKAYCTLSGKAWHDTLKQIVVKLKEQFGKNKTIIFTNSSGGDPEIVMHTFNCGGEFFYCSTTQLFNSRWNDTWNSNGNDTETITLPCRIKQIVNRWQEVGKAMYAPPISGIISCSSNITGLILTRDGGNNSSTNETFRPGGGDMRDNWRSELYKYKVVKIEPLGVAPTKAKRRVVQREKRAVGTLGAMFLGFLGAAGSTMGAASVTLTVQARQLLSGIVQQQNNLLKAIEAQQHLLQLTVWGIKQLQARVLAVERYLKDQQLLGIWGCSGKLICTTNVPWNTSWSNKSLNQIWDNMTWMEWEREIDNYTNLIYSLIEESQNQQEKNEQELLELDKWASLWNWFSISQWLWYIKIFIMIVGGLIGLRIVFTVLSIVNRVRQGYSPLSLQTHLPTQRGPDRPGGTEEEGGERNRDSSGQSVTGFLAIIWVDLRSLCLFSYHRLRDLLLIVTRIVELLGRRGWELLKYWWNLLQYWSQELKNSAVSLYNAIAIAVAEGTDRVIELVQRAGRAVLHIPRRIRQGLERALL</sequence>
<keyword evidence="26 32" id="KW-0564">Palmitate</keyword>
<dbReference type="FunFam" id="1.10.287.210:FF:000001">
    <property type="entry name" value="Envelope glycoprotein gp160"/>
    <property type="match status" value="1"/>
</dbReference>
<keyword evidence="29 32" id="KW-0899">Viral immunoevasion</keyword>
<evidence type="ECO:0000313" key="37">
    <source>
        <dbReference type="EMBL" id="ACD32699.1"/>
    </source>
</evidence>
<dbReference type="GO" id="GO:0019064">
    <property type="term" value="P:fusion of virus membrane with host plasma membrane"/>
    <property type="evidence" value="ECO:0007669"/>
    <property type="project" value="UniProtKB-UniRule"/>
</dbReference>
<dbReference type="SUPFAM" id="SSF56502">
    <property type="entry name" value="gp120 core"/>
    <property type="match status" value="2"/>
</dbReference>
<evidence type="ECO:0000256" key="31">
    <source>
        <dbReference type="ARBA" id="ARBA00023296"/>
    </source>
</evidence>
<comment type="similarity">
    <text evidence="32">Belongs to the HIV-1 env protein family.</text>
</comment>
<keyword evidence="12 32" id="KW-1162">Viral penetration into host cytoplasm</keyword>
<dbReference type="Gene3D" id="1.10.287.210">
    <property type="match status" value="1"/>
</dbReference>
<dbReference type="FunFam" id="2.170.40.20:FF:000003">
    <property type="entry name" value="Envelope glycoprotein gp160"/>
    <property type="match status" value="1"/>
</dbReference>
<evidence type="ECO:0000256" key="13">
    <source>
        <dbReference type="ARBA" id="ARBA00022685"/>
    </source>
</evidence>
<evidence type="ECO:0000256" key="17">
    <source>
        <dbReference type="ARBA" id="ARBA00022804"/>
    </source>
</evidence>
<dbReference type="InterPro" id="IPR000328">
    <property type="entry name" value="GP41-like"/>
</dbReference>
<keyword evidence="24 32" id="KW-0175">Coiled coil</keyword>
<comment type="caution">
    <text evidence="32">Lacks conserved residue(s) required for the propagation of feature annotation.</text>
</comment>